<evidence type="ECO:0000313" key="2">
    <source>
        <dbReference type="EMBL" id="MFD2311929.1"/>
    </source>
</evidence>
<feature type="domain" description="CHAD" evidence="1">
    <location>
        <begin position="8"/>
        <end position="269"/>
    </location>
</feature>
<reference evidence="3" key="1">
    <citation type="journal article" date="2019" name="Int. J. Syst. Evol. Microbiol.">
        <title>The Global Catalogue of Microorganisms (GCM) 10K type strain sequencing project: providing services to taxonomists for standard genome sequencing and annotation.</title>
        <authorList>
            <consortium name="The Broad Institute Genomics Platform"/>
            <consortium name="The Broad Institute Genome Sequencing Center for Infectious Disease"/>
            <person name="Wu L."/>
            <person name="Ma J."/>
        </authorList>
    </citation>
    <scope>NUCLEOTIDE SEQUENCE [LARGE SCALE GENOMIC DNA]</scope>
    <source>
        <strain evidence="3">KCTC 12848</strain>
    </source>
</reference>
<dbReference type="Pfam" id="PF05235">
    <property type="entry name" value="CHAD"/>
    <property type="match status" value="1"/>
</dbReference>
<keyword evidence="3" id="KW-1185">Reference proteome</keyword>
<proteinExistence type="predicted"/>
<dbReference type="EMBL" id="JBHUJD010000024">
    <property type="protein sequence ID" value="MFD2311929.1"/>
    <property type="molecule type" value="Genomic_DNA"/>
</dbReference>
<dbReference type="SMART" id="SM00880">
    <property type="entry name" value="CHAD"/>
    <property type="match status" value="1"/>
</dbReference>
<dbReference type="RefSeq" id="WP_265722726.1">
    <property type="nucleotide sequence ID" value="NZ_JAPIVK010000027.1"/>
</dbReference>
<accession>A0ABW5EFQ2</accession>
<dbReference type="Gene3D" id="1.40.20.10">
    <property type="entry name" value="CHAD domain"/>
    <property type="match status" value="1"/>
</dbReference>
<dbReference type="PANTHER" id="PTHR39339">
    <property type="entry name" value="SLR1444 PROTEIN"/>
    <property type="match status" value="1"/>
</dbReference>
<comment type="caution">
    <text evidence="2">The sequence shown here is derived from an EMBL/GenBank/DDBJ whole genome shotgun (WGS) entry which is preliminary data.</text>
</comment>
<sequence length="271" mass="31793">MAYRLDSDTPLGRALRTAARQQLADAAEDLTALPEEEAVHATRKHCKKLRALLRLVRGELGDLYRYENAHYRTLANTLSTSRDAVSLRDALEKLSPDDKFPQIQSFLESRIQRTEEPALRTAAELLHQGAARIDHWPLDHLRWRNARKGYRRSYKRARKAMKKAFEEETPEQFHEYRKRVKDHWYHTRLLEDKYAEALGGRRKPLKKLASALGDWRDLQLLRRRLVLEGESFEGELIPLLDAIEARLGELRRKLEKLSRKLFVDKKFAFDD</sequence>
<dbReference type="InterPro" id="IPR038186">
    <property type="entry name" value="CHAD_dom_sf"/>
</dbReference>
<evidence type="ECO:0000313" key="3">
    <source>
        <dbReference type="Proteomes" id="UP001597425"/>
    </source>
</evidence>
<evidence type="ECO:0000259" key="1">
    <source>
        <dbReference type="PROSITE" id="PS51708"/>
    </source>
</evidence>
<gene>
    <name evidence="2" type="ORF">ACFSKX_15975</name>
</gene>
<protein>
    <submittedName>
        <fullName evidence="2">CHAD domain-containing protein</fullName>
    </submittedName>
</protein>
<name>A0ABW5EFQ2_9GAMM</name>
<organism evidence="2 3">
    <name type="scientific">Microbulbifer halophilus</name>
    <dbReference type="NCBI Taxonomy" id="453963"/>
    <lineage>
        <taxon>Bacteria</taxon>
        <taxon>Pseudomonadati</taxon>
        <taxon>Pseudomonadota</taxon>
        <taxon>Gammaproteobacteria</taxon>
        <taxon>Cellvibrionales</taxon>
        <taxon>Microbulbiferaceae</taxon>
        <taxon>Microbulbifer</taxon>
    </lineage>
</organism>
<dbReference type="PROSITE" id="PS51708">
    <property type="entry name" value="CHAD"/>
    <property type="match status" value="1"/>
</dbReference>
<dbReference type="PANTHER" id="PTHR39339:SF1">
    <property type="entry name" value="CHAD DOMAIN-CONTAINING PROTEIN"/>
    <property type="match status" value="1"/>
</dbReference>
<dbReference type="InterPro" id="IPR007899">
    <property type="entry name" value="CHAD_dom"/>
</dbReference>
<dbReference type="Proteomes" id="UP001597425">
    <property type="component" value="Unassembled WGS sequence"/>
</dbReference>